<dbReference type="EMBL" id="NRSJ01000056">
    <property type="protein sequence ID" value="MBK1706930.1"/>
    <property type="molecule type" value="Genomic_DNA"/>
</dbReference>
<dbReference type="Proteomes" id="UP001296776">
    <property type="component" value="Unassembled WGS sequence"/>
</dbReference>
<organism evidence="1 2">
    <name type="scientific">Halochromatium glycolicum</name>
    <dbReference type="NCBI Taxonomy" id="85075"/>
    <lineage>
        <taxon>Bacteria</taxon>
        <taxon>Pseudomonadati</taxon>
        <taxon>Pseudomonadota</taxon>
        <taxon>Gammaproteobacteria</taxon>
        <taxon>Chromatiales</taxon>
        <taxon>Chromatiaceae</taxon>
        <taxon>Halochromatium</taxon>
    </lineage>
</organism>
<evidence type="ECO:0000313" key="1">
    <source>
        <dbReference type="EMBL" id="MBK1706930.1"/>
    </source>
</evidence>
<reference evidence="1" key="1">
    <citation type="submission" date="2017-08" db="EMBL/GenBank/DDBJ databases">
        <authorList>
            <person name="Imhoff J.F."/>
            <person name="Rahn T."/>
            <person name="Kuenzel S."/>
            <person name="Neulinger S.C."/>
        </authorList>
    </citation>
    <scope>NUCLEOTIDE SEQUENCE</scope>
    <source>
        <strain evidence="1">DSM 11080</strain>
    </source>
</reference>
<accession>A0AAJ0U8Y3</accession>
<reference evidence="1" key="2">
    <citation type="journal article" date="2020" name="Microorganisms">
        <title>Osmotic Adaptation and Compatible Solute Biosynthesis of Phototrophic Bacteria as Revealed from Genome Analyses.</title>
        <authorList>
            <person name="Imhoff J.F."/>
            <person name="Rahn T."/>
            <person name="Kunzel S."/>
            <person name="Keller A."/>
            <person name="Neulinger S.C."/>
        </authorList>
    </citation>
    <scope>NUCLEOTIDE SEQUENCE</scope>
    <source>
        <strain evidence="1">DSM 11080</strain>
    </source>
</reference>
<keyword evidence="2" id="KW-1185">Reference proteome</keyword>
<dbReference type="RefSeq" id="WP_200348404.1">
    <property type="nucleotide sequence ID" value="NZ_NRSJ01000056.1"/>
</dbReference>
<dbReference type="AlphaFoldDB" id="A0AAJ0U8Y3"/>
<proteinExistence type="predicted"/>
<comment type="caution">
    <text evidence="1">The sequence shown here is derived from an EMBL/GenBank/DDBJ whole genome shotgun (WGS) entry which is preliminary data.</text>
</comment>
<sequence>MPDGSNARRLRLAKIHLLSAEKRLTYNPLLPGMVAAPVLPGHRVGPRAGALRVPRTWVAAAGG</sequence>
<gene>
    <name evidence="1" type="ORF">CKO40_20910</name>
</gene>
<name>A0AAJ0U8Y3_9GAMM</name>
<protein>
    <submittedName>
        <fullName evidence="1">Uncharacterized protein</fullName>
    </submittedName>
</protein>
<evidence type="ECO:0000313" key="2">
    <source>
        <dbReference type="Proteomes" id="UP001296776"/>
    </source>
</evidence>